<organism evidence="1 2">
    <name type="scientific">Diphasiastrum complanatum</name>
    <name type="common">Issler's clubmoss</name>
    <name type="synonym">Lycopodium complanatum</name>
    <dbReference type="NCBI Taxonomy" id="34168"/>
    <lineage>
        <taxon>Eukaryota</taxon>
        <taxon>Viridiplantae</taxon>
        <taxon>Streptophyta</taxon>
        <taxon>Embryophyta</taxon>
        <taxon>Tracheophyta</taxon>
        <taxon>Lycopodiopsida</taxon>
        <taxon>Lycopodiales</taxon>
        <taxon>Lycopodiaceae</taxon>
        <taxon>Lycopodioideae</taxon>
        <taxon>Diphasiastrum</taxon>
    </lineage>
</organism>
<evidence type="ECO:0000313" key="1">
    <source>
        <dbReference type="EMBL" id="KAJ7562083.1"/>
    </source>
</evidence>
<proteinExistence type="predicted"/>
<sequence>MFLVGVGRLSITTGSFNSMRQDQRGSTNGLAMSIVSLFKAIGPAGGGSFFAWSQTRTQASFLPEAIQGEPDCGTLGQSSCPLFSFSSKV</sequence>
<dbReference type="EMBL" id="CM055094">
    <property type="protein sequence ID" value="KAJ7562083.1"/>
    <property type="molecule type" value="Genomic_DNA"/>
</dbReference>
<gene>
    <name evidence="1" type="ORF">O6H91_03G054600</name>
</gene>
<comment type="caution">
    <text evidence="1">The sequence shown here is derived from an EMBL/GenBank/DDBJ whole genome shotgun (WGS) entry which is preliminary data.</text>
</comment>
<name>A0ACC2E6E5_DIPCM</name>
<reference evidence="2" key="1">
    <citation type="journal article" date="2024" name="Proc. Natl. Acad. Sci. U.S.A.">
        <title>Extraordinary preservation of gene collinearity over three hundred million years revealed in homosporous lycophytes.</title>
        <authorList>
            <person name="Li C."/>
            <person name="Wickell D."/>
            <person name="Kuo L.Y."/>
            <person name="Chen X."/>
            <person name="Nie B."/>
            <person name="Liao X."/>
            <person name="Peng D."/>
            <person name="Ji J."/>
            <person name="Jenkins J."/>
            <person name="Williams M."/>
            <person name="Shu S."/>
            <person name="Plott C."/>
            <person name="Barry K."/>
            <person name="Rajasekar S."/>
            <person name="Grimwood J."/>
            <person name="Han X."/>
            <person name="Sun S."/>
            <person name="Hou Z."/>
            <person name="He W."/>
            <person name="Dai G."/>
            <person name="Sun C."/>
            <person name="Schmutz J."/>
            <person name="Leebens-Mack J.H."/>
            <person name="Li F.W."/>
            <person name="Wang L."/>
        </authorList>
    </citation>
    <scope>NUCLEOTIDE SEQUENCE [LARGE SCALE GENOMIC DNA]</scope>
    <source>
        <strain evidence="2">cv. PW_Plant_1</strain>
    </source>
</reference>
<accession>A0ACC2E6E5</accession>
<protein>
    <submittedName>
        <fullName evidence="1">Uncharacterized protein</fullName>
    </submittedName>
</protein>
<evidence type="ECO:0000313" key="2">
    <source>
        <dbReference type="Proteomes" id="UP001162992"/>
    </source>
</evidence>
<keyword evidence="2" id="KW-1185">Reference proteome</keyword>
<dbReference type="Proteomes" id="UP001162992">
    <property type="component" value="Chromosome 3"/>
</dbReference>